<dbReference type="Proteomes" id="UP000286716">
    <property type="component" value="Unassembled WGS sequence"/>
</dbReference>
<feature type="compositionally biased region" description="Gly residues" evidence="3">
    <location>
        <begin position="32"/>
        <end position="42"/>
    </location>
</feature>
<keyword evidence="1 4" id="KW-0732">Signal</keyword>
<sequence>MGALALAASMILVPVSGTAVAASPPHTTDSFGGPGGGAPGRGGAPHTIVTDGVKLASIRQAVRGGHATRAQRDALKAVLDKANTALTAGPWSVLDKPSAPPSGDKHDYMSQAPYWWASQPKTPENPQGCPYVSKDGQRNPEADAITDHTYRMWAWDAMYYLSLAWYYTGDAKYAKRAALDIRTWFLDPATRMNPNMTYSQLVPCRTTVSGTGIIDSTQSFSQLMDAFALLDGGAPGWTGKDHSGIKAWLTQYLGWMQTSPQAKLELAATNNHGTFLDMQNATISAYLGQRDAARKIVLDAEQKRFPVQFAADGIQPLELSRTMSWHYVNFNLTAWGRMAEVGKHLGVDVWKYRAANGVTLRKVVDQLIPGALHGAEAWPHQQIGVFDQSIAADIFHAAAEEAHDTDAAAALKQMPLPAGGDTWSVRVSCFPLDPPLK</sequence>
<dbReference type="Pfam" id="PF05426">
    <property type="entry name" value="Alginate_lyase"/>
    <property type="match status" value="1"/>
</dbReference>
<keyword evidence="2 6" id="KW-0456">Lyase</keyword>
<dbReference type="InterPro" id="IPR008397">
    <property type="entry name" value="Alginate_lyase_dom"/>
</dbReference>
<keyword evidence="7" id="KW-1185">Reference proteome</keyword>
<comment type="caution">
    <text evidence="6">The sequence shown here is derived from an EMBL/GenBank/DDBJ whole genome shotgun (WGS) entry which is preliminary data.</text>
</comment>
<evidence type="ECO:0000256" key="1">
    <source>
        <dbReference type="ARBA" id="ARBA00022729"/>
    </source>
</evidence>
<feature type="signal peptide" evidence="4">
    <location>
        <begin position="1"/>
        <end position="21"/>
    </location>
</feature>
<gene>
    <name evidence="6" type="ORF">DMA12_37760</name>
</gene>
<feature type="domain" description="Alginate lyase" evidence="5">
    <location>
        <begin position="93"/>
        <end position="378"/>
    </location>
</feature>
<proteinExistence type="predicted"/>
<evidence type="ECO:0000256" key="2">
    <source>
        <dbReference type="ARBA" id="ARBA00023239"/>
    </source>
</evidence>
<dbReference type="OrthoDB" id="7210452at2"/>
<dbReference type="EMBL" id="QHHU01000073">
    <property type="protein sequence ID" value="RSM37199.1"/>
    <property type="molecule type" value="Genomic_DNA"/>
</dbReference>
<evidence type="ECO:0000313" key="7">
    <source>
        <dbReference type="Proteomes" id="UP000286716"/>
    </source>
</evidence>
<dbReference type="GO" id="GO:0042597">
    <property type="term" value="C:periplasmic space"/>
    <property type="evidence" value="ECO:0007669"/>
    <property type="project" value="InterPro"/>
</dbReference>
<evidence type="ECO:0000256" key="3">
    <source>
        <dbReference type="SAM" id="MobiDB-lite"/>
    </source>
</evidence>
<evidence type="ECO:0000259" key="5">
    <source>
        <dbReference type="Pfam" id="PF05426"/>
    </source>
</evidence>
<reference evidence="6 7" key="1">
    <citation type="submission" date="2018-05" db="EMBL/GenBank/DDBJ databases">
        <title>Evolution of GPA BGCs.</title>
        <authorList>
            <person name="Waglechner N."/>
            <person name="Wright G.D."/>
        </authorList>
    </citation>
    <scope>NUCLEOTIDE SEQUENCE [LARGE SCALE GENOMIC DNA]</scope>
    <source>
        <strain evidence="6 7">DSM 5908</strain>
    </source>
</reference>
<dbReference type="InterPro" id="IPR008929">
    <property type="entry name" value="Chondroitin_lyas"/>
</dbReference>
<accession>A0A428W297</accession>
<feature type="region of interest" description="Disordered" evidence="3">
    <location>
        <begin position="23"/>
        <end position="42"/>
    </location>
</feature>
<organism evidence="6 7">
    <name type="scientific">Amycolatopsis balhimycina DSM 5908</name>
    <dbReference type="NCBI Taxonomy" id="1081091"/>
    <lineage>
        <taxon>Bacteria</taxon>
        <taxon>Bacillati</taxon>
        <taxon>Actinomycetota</taxon>
        <taxon>Actinomycetes</taxon>
        <taxon>Pseudonocardiales</taxon>
        <taxon>Pseudonocardiaceae</taxon>
        <taxon>Amycolatopsis</taxon>
    </lineage>
</organism>
<feature type="chain" id="PRO_5019298730" evidence="4">
    <location>
        <begin position="22"/>
        <end position="437"/>
    </location>
</feature>
<dbReference type="SUPFAM" id="SSF48230">
    <property type="entry name" value="Chondroitin AC/alginate lyase"/>
    <property type="match status" value="1"/>
</dbReference>
<dbReference type="Gene3D" id="1.50.10.100">
    <property type="entry name" value="Chondroitin AC/alginate lyase"/>
    <property type="match status" value="1"/>
</dbReference>
<name>A0A428W297_AMYBA</name>
<evidence type="ECO:0000313" key="6">
    <source>
        <dbReference type="EMBL" id="RSM37199.1"/>
    </source>
</evidence>
<dbReference type="AlphaFoldDB" id="A0A428W297"/>
<evidence type="ECO:0000256" key="4">
    <source>
        <dbReference type="SAM" id="SignalP"/>
    </source>
</evidence>
<dbReference type="GO" id="GO:0016829">
    <property type="term" value="F:lyase activity"/>
    <property type="evidence" value="ECO:0007669"/>
    <property type="project" value="UniProtKB-KW"/>
</dbReference>
<protein>
    <submittedName>
        <fullName evidence="6">Alginate lyase</fullName>
    </submittedName>
</protein>